<dbReference type="EMBL" id="REGN01002742">
    <property type="protein sequence ID" value="RNA26447.1"/>
    <property type="molecule type" value="Genomic_DNA"/>
</dbReference>
<organism evidence="1 2">
    <name type="scientific">Brachionus plicatilis</name>
    <name type="common">Marine rotifer</name>
    <name type="synonym">Brachionus muelleri</name>
    <dbReference type="NCBI Taxonomy" id="10195"/>
    <lineage>
        <taxon>Eukaryota</taxon>
        <taxon>Metazoa</taxon>
        <taxon>Spiralia</taxon>
        <taxon>Gnathifera</taxon>
        <taxon>Rotifera</taxon>
        <taxon>Eurotatoria</taxon>
        <taxon>Monogononta</taxon>
        <taxon>Pseudotrocha</taxon>
        <taxon>Ploima</taxon>
        <taxon>Brachionidae</taxon>
        <taxon>Brachionus</taxon>
    </lineage>
</organism>
<evidence type="ECO:0000313" key="2">
    <source>
        <dbReference type="Proteomes" id="UP000276133"/>
    </source>
</evidence>
<reference evidence="1 2" key="1">
    <citation type="journal article" date="2018" name="Sci. Rep.">
        <title>Genomic signatures of local adaptation to the degree of environmental predictability in rotifers.</title>
        <authorList>
            <person name="Franch-Gras L."/>
            <person name="Hahn C."/>
            <person name="Garcia-Roger E.M."/>
            <person name="Carmona M.J."/>
            <person name="Serra M."/>
            <person name="Gomez A."/>
        </authorList>
    </citation>
    <scope>NUCLEOTIDE SEQUENCE [LARGE SCALE GENOMIC DNA]</scope>
    <source>
        <strain evidence="1">HYR1</strain>
    </source>
</reference>
<evidence type="ECO:0000313" key="1">
    <source>
        <dbReference type="EMBL" id="RNA26447.1"/>
    </source>
</evidence>
<dbReference type="Proteomes" id="UP000276133">
    <property type="component" value="Unassembled WGS sequence"/>
</dbReference>
<dbReference type="AlphaFoldDB" id="A0A3M7RT08"/>
<sequence length="83" mass="9875">MIERKYYQTPEIVRNNTHTNHILITITIIYHLSKMSQFQASLNSKLIFEFFSVPCKLFIKSQVKSFECFYLKFFNGHDLTGYA</sequence>
<proteinExistence type="predicted"/>
<accession>A0A3M7RT08</accession>
<comment type="caution">
    <text evidence="1">The sequence shown here is derived from an EMBL/GenBank/DDBJ whole genome shotgun (WGS) entry which is preliminary data.</text>
</comment>
<gene>
    <name evidence="1" type="ORF">BpHYR1_003781</name>
</gene>
<protein>
    <submittedName>
        <fullName evidence="1">Uncharacterized protein</fullName>
    </submittedName>
</protein>
<name>A0A3M7RT08_BRAPC</name>
<keyword evidence="2" id="KW-1185">Reference proteome</keyword>